<reference evidence="1 3" key="1">
    <citation type="submission" date="2020-05" db="EMBL/GenBank/DDBJ databases">
        <title>Characterization of novel class B3 metallo-beta-lactamase from novel Pseudomonas species.</title>
        <authorList>
            <person name="Yamada K."/>
            <person name="Aoki K."/>
            <person name="Ishii Y."/>
        </authorList>
    </citation>
    <scope>NUCLEOTIDE SEQUENCE [LARGE SCALE GENOMIC DNA]</scope>
    <source>
        <strain evidence="1 3">TUM18999</strain>
        <strain evidence="2 4">TUM20286</strain>
    </source>
</reference>
<evidence type="ECO:0000313" key="1">
    <source>
        <dbReference type="EMBL" id="BCG26272.1"/>
    </source>
</evidence>
<keyword evidence="4" id="KW-1185">Reference proteome</keyword>
<evidence type="ECO:0000313" key="4">
    <source>
        <dbReference type="Proteomes" id="UP001054892"/>
    </source>
</evidence>
<dbReference type="AlphaFoldDB" id="A0A6J4E8X7"/>
<dbReference type="RefSeq" id="WP_173171976.1">
    <property type="nucleotide sequence ID" value="NZ_AP023189.1"/>
</dbReference>
<gene>
    <name evidence="1" type="ORF">TUM18999_44630</name>
    <name evidence="2" type="ORF">TUM20286_07470</name>
</gene>
<sequence length="156" mass="17079">MRHWKMRARVGYLVARWLLRWPALVKQPRAWNWMQGQYARMANLGDVAAQSFYGHLLLHRGQGFGAREEGIRMLRLAARAGDGKSCYQLGVLALAGDTRNPPDAAEAASWWALAESAGHPLAAKRLADLYREGGPGLAPDPAAAERMAASAARLGF</sequence>
<dbReference type="EMBL" id="AP023189">
    <property type="protein sequence ID" value="BCG26272.1"/>
    <property type="molecule type" value="Genomic_DNA"/>
</dbReference>
<dbReference type="SUPFAM" id="SSF81901">
    <property type="entry name" value="HCP-like"/>
    <property type="match status" value="1"/>
</dbReference>
<dbReference type="Proteomes" id="UP001054892">
    <property type="component" value="Unassembled WGS sequence"/>
</dbReference>
<name>A0A6J4E8X7_9PSED</name>
<dbReference type="SMART" id="SM00671">
    <property type="entry name" value="SEL1"/>
    <property type="match status" value="2"/>
</dbReference>
<dbReference type="Gene3D" id="1.25.40.10">
    <property type="entry name" value="Tetratricopeptide repeat domain"/>
    <property type="match status" value="1"/>
</dbReference>
<proteinExistence type="predicted"/>
<dbReference type="KEGG" id="ptw:TUM18999_44630"/>
<dbReference type="Proteomes" id="UP000509383">
    <property type="component" value="Chromosome"/>
</dbReference>
<accession>A0A6J4E8X7</accession>
<evidence type="ECO:0000313" key="2">
    <source>
        <dbReference type="EMBL" id="GJN50995.1"/>
    </source>
</evidence>
<evidence type="ECO:0008006" key="5">
    <source>
        <dbReference type="Google" id="ProtNLM"/>
    </source>
</evidence>
<dbReference type="InterPro" id="IPR011990">
    <property type="entry name" value="TPR-like_helical_dom_sf"/>
</dbReference>
<dbReference type="EMBL" id="BQKM01000001">
    <property type="protein sequence ID" value="GJN50995.1"/>
    <property type="molecule type" value="Genomic_DNA"/>
</dbReference>
<organism evidence="1 3">
    <name type="scientific">Pseudomonas tohonis</name>
    <dbReference type="NCBI Taxonomy" id="2725477"/>
    <lineage>
        <taxon>Bacteria</taxon>
        <taxon>Pseudomonadati</taxon>
        <taxon>Pseudomonadota</taxon>
        <taxon>Gammaproteobacteria</taxon>
        <taxon>Pseudomonadales</taxon>
        <taxon>Pseudomonadaceae</taxon>
        <taxon>Pseudomonas</taxon>
    </lineage>
</organism>
<evidence type="ECO:0000313" key="3">
    <source>
        <dbReference type="Proteomes" id="UP000509383"/>
    </source>
</evidence>
<dbReference type="InterPro" id="IPR006597">
    <property type="entry name" value="Sel1-like"/>
</dbReference>
<protein>
    <recommendedName>
        <fullName evidence="5">Sel1 repeat family protein</fullName>
    </recommendedName>
</protein>